<keyword evidence="4" id="KW-0813">Transport</keyword>
<comment type="caution">
    <text evidence="9">The sequence shown here is derived from an EMBL/GenBank/DDBJ whole genome shotgun (WGS) entry which is preliminary data.</text>
</comment>
<dbReference type="GO" id="GO:0042597">
    <property type="term" value="C:periplasmic space"/>
    <property type="evidence" value="ECO:0007669"/>
    <property type="project" value="UniProtKB-SubCell"/>
</dbReference>
<dbReference type="GO" id="GO:0012505">
    <property type="term" value="C:endomembrane system"/>
    <property type="evidence" value="ECO:0007669"/>
    <property type="project" value="UniProtKB-SubCell"/>
</dbReference>
<keyword evidence="6" id="KW-0997">Cell inner membrane</keyword>
<evidence type="ECO:0000256" key="6">
    <source>
        <dbReference type="ARBA" id="ARBA00022519"/>
    </source>
</evidence>
<dbReference type="PANTHER" id="PTHR30024">
    <property type="entry name" value="ALIPHATIC SULFONATES-BINDING PROTEIN-RELATED"/>
    <property type="match status" value="1"/>
</dbReference>
<dbReference type="AlphaFoldDB" id="A0A2H0ULZ4"/>
<evidence type="ECO:0000313" key="9">
    <source>
        <dbReference type="EMBL" id="PIR87413.1"/>
    </source>
</evidence>
<name>A0A2H0ULZ4_9BACT</name>
<comment type="subcellular location">
    <subcellularLocation>
        <location evidence="1">Endomembrane system</location>
    </subcellularLocation>
    <subcellularLocation>
        <location evidence="2">Periplasm</location>
    </subcellularLocation>
</comment>
<dbReference type="InterPro" id="IPR044527">
    <property type="entry name" value="NrtA/CpmA_ABC-bd_dom"/>
</dbReference>
<reference evidence="10" key="1">
    <citation type="submission" date="2017-09" db="EMBL/GenBank/DDBJ databases">
        <title>Depth-based differentiation of microbial function through sediment-hosted aquifers and enrichment of novel symbionts in the deep terrestrial subsurface.</title>
        <authorList>
            <person name="Probst A.J."/>
            <person name="Ladd B."/>
            <person name="Jarett J.K."/>
            <person name="Geller-Mcgrath D.E."/>
            <person name="Sieber C.M.K."/>
            <person name="Emerson J.B."/>
            <person name="Anantharaman K."/>
            <person name="Thomas B.C."/>
            <person name="Malmstrom R."/>
            <person name="Stieglmeier M."/>
            <person name="Klingl A."/>
            <person name="Woyke T."/>
            <person name="Ryan C.M."/>
            <person name="Banfield J.F."/>
        </authorList>
    </citation>
    <scope>NUCLEOTIDE SEQUENCE [LARGE SCALE GENOMIC DNA]</scope>
</reference>
<evidence type="ECO:0000256" key="2">
    <source>
        <dbReference type="ARBA" id="ARBA00004418"/>
    </source>
</evidence>
<evidence type="ECO:0000256" key="5">
    <source>
        <dbReference type="ARBA" id="ARBA00022475"/>
    </source>
</evidence>
<dbReference type="SUPFAM" id="SSF53850">
    <property type="entry name" value="Periplasmic binding protein-like II"/>
    <property type="match status" value="1"/>
</dbReference>
<evidence type="ECO:0000313" key="10">
    <source>
        <dbReference type="Proteomes" id="UP000229526"/>
    </source>
</evidence>
<dbReference type="Gene3D" id="3.40.190.10">
    <property type="entry name" value="Periplasmic binding protein-like II"/>
    <property type="match status" value="2"/>
</dbReference>
<evidence type="ECO:0000256" key="8">
    <source>
        <dbReference type="ARBA" id="ARBA00023136"/>
    </source>
</evidence>
<gene>
    <name evidence="9" type="ORF">COU11_00600</name>
</gene>
<keyword evidence="7" id="KW-0732">Signal</keyword>
<evidence type="ECO:0000256" key="1">
    <source>
        <dbReference type="ARBA" id="ARBA00004308"/>
    </source>
</evidence>
<evidence type="ECO:0000256" key="3">
    <source>
        <dbReference type="ARBA" id="ARBA00010742"/>
    </source>
</evidence>
<keyword evidence="5" id="KW-1003">Cell membrane</keyword>
<dbReference type="CDD" id="cd13553">
    <property type="entry name" value="PBP2_NrtA_CpmA_like"/>
    <property type="match status" value="1"/>
</dbReference>
<comment type="similarity">
    <text evidence="3">Belongs to the bacterial solute-binding protein SsuA/TauA family.</text>
</comment>
<dbReference type="Pfam" id="PF13379">
    <property type="entry name" value="NMT1_2"/>
    <property type="match status" value="1"/>
</dbReference>
<evidence type="ECO:0000256" key="7">
    <source>
        <dbReference type="ARBA" id="ARBA00022729"/>
    </source>
</evidence>
<keyword evidence="8" id="KW-0472">Membrane</keyword>
<sequence length="464" mass="51438">MSTKIKIGYLPILDHVTLGVAAHNDRELFERLNIEPQRYENSDALGSAFASGEVAGIFSLFPFALKLFREGVDSRVLLLGHREGQSLVVREEIKTAADLKGKTIFIPHKYSTHYILLEKILQQAGLRMTDIQLDIGYEKITDVPKKFASGEVDGVIIAEPMATEIIRNGGGHTLTLSRDMQKHHVDCIFVARQDFLEQSGEVAAALVDSLVRAGGFINSYPRQASEIAEEFLGWPKDLLLESLAHDKGHILFWDLLPRLEDFEELQRIAVEELGLWKEEIDLSRWIAPELAQAAYRDWVIDLRKNTKDRGRSRTVPGSFSDAVVLFHDALGANVRITGLKLILPGSAYPPGVLRNPYEEGALGDFKTGGAVFELAGEEAKAVQVFSDTATSEPEFVLLRLNQEQLGRCLTALGFGQLGTATSVQTELALVLAKETIVTWVEGESVWLRLSLRTFRFLGLLLGSS</sequence>
<dbReference type="EMBL" id="PFBD01000003">
    <property type="protein sequence ID" value="PIR87413.1"/>
    <property type="molecule type" value="Genomic_DNA"/>
</dbReference>
<protein>
    <recommendedName>
        <fullName evidence="11">SsuA/THI5-like domain-containing protein</fullName>
    </recommendedName>
</protein>
<dbReference type="PANTHER" id="PTHR30024:SF47">
    <property type="entry name" value="TAURINE-BINDING PERIPLASMIC PROTEIN"/>
    <property type="match status" value="1"/>
</dbReference>
<organism evidence="9 10">
    <name type="scientific">Candidatus Harrisonbacteria bacterium CG10_big_fil_rev_8_21_14_0_10_49_15</name>
    <dbReference type="NCBI Taxonomy" id="1974587"/>
    <lineage>
        <taxon>Bacteria</taxon>
        <taxon>Candidatus Harrisoniibacteriota</taxon>
    </lineage>
</organism>
<evidence type="ECO:0008006" key="11">
    <source>
        <dbReference type="Google" id="ProtNLM"/>
    </source>
</evidence>
<accession>A0A2H0ULZ4</accession>
<dbReference type="Proteomes" id="UP000229526">
    <property type="component" value="Unassembled WGS sequence"/>
</dbReference>
<proteinExistence type="inferred from homology"/>
<evidence type="ECO:0000256" key="4">
    <source>
        <dbReference type="ARBA" id="ARBA00022448"/>
    </source>
</evidence>